<dbReference type="KEGG" id="bcom:BAUCODRAFT_25969"/>
<dbReference type="RefSeq" id="XP_007677974.1">
    <property type="nucleotide sequence ID" value="XM_007679784.1"/>
</dbReference>
<dbReference type="Proteomes" id="UP000011761">
    <property type="component" value="Unassembled WGS sequence"/>
</dbReference>
<organism evidence="2 3">
    <name type="scientific">Baudoinia panamericana (strain UAMH 10762)</name>
    <name type="common">Angels' share fungus</name>
    <name type="synonym">Baudoinia compniacensis (strain UAMH 10762)</name>
    <dbReference type="NCBI Taxonomy" id="717646"/>
    <lineage>
        <taxon>Eukaryota</taxon>
        <taxon>Fungi</taxon>
        <taxon>Dikarya</taxon>
        <taxon>Ascomycota</taxon>
        <taxon>Pezizomycotina</taxon>
        <taxon>Dothideomycetes</taxon>
        <taxon>Dothideomycetidae</taxon>
        <taxon>Mycosphaerellales</taxon>
        <taxon>Teratosphaeriaceae</taxon>
        <taxon>Baudoinia</taxon>
    </lineage>
</organism>
<accession>M2N7T8</accession>
<proteinExistence type="predicted"/>
<evidence type="ECO:0008006" key="4">
    <source>
        <dbReference type="Google" id="ProtNLM"/>
    </source>
</evidence>
<dbReference type="HOGENOM" id="CLU_013926_0_0_1"/>
<reference evidence="2 3" key="1">
    <citation type="journal article" date="2012" name="PLoS Pathog.">
        <title>Diverse lifestyles and strategies of plant pathogenesis encoded in the genomes of eighteen Dothideomycetes fungi.</title>
        <authorList>
            <person name="Ohm R.A."/>
            <person name="Feau N."/>
            <person name="Henrissat B."/>
            <person name="Schoch C.L."/>
            <person name="Horwitz B.A."/>
            <person name="Barry K.W."/>
            <person name="Condon B.J."/>
            <person name="Copeland A.C."/>
            <person name="Dhillon B."/>
            <person name="Glaser F."/>
            <person name="Hesse C.N."/>
            <person name="Kosti I."/>
            <person name="LaButti K."/>
            <person name="Lindquist E.A."/>
            <person name="Lucas S."/>
            <person name="Salamov A.A."/>
            <person name="Bradshaw R.E."/>
            <person name="Ciuffetti L."/>
            <person name="Hamelin R.C."/>
            <person name="Kema G.H.J."/>
            <person name="Lawrence C."/>
            <person name="Scott J.A."/>
            <person name="Spatafora J.W."/>
            <person name="Turgeon B.G."/>
            <person name="de Wit P.J.G.M."/>
            <person name="Zhong S."/>
            <person name="Goodwin S.B."/>
            <person name="Grigoriev I.V."/>
        </authorList>
    </citation>
    <scope>NUCLEOTIDE SEQUENCE [LARGE SCALE GENOMIC DNA]</scope>
    <source>
        <strain evidence="2 3">UAMH 10762</strain>
    </source>
</reference>
<feature type="region of interest" description="Disordered" evidence="1">
    <location>
        <begin position="718"/>
        <end position="741"/>
    </location>
</feature>
<dbReference type="EMBL" id="KB445558">
    <property type="protein sequence ID" value="EMC94870.1"/>
    <property type="molecule type" value="Genomic_DNA"/>
</dbReference>
<feature type="compositionally biased region" description="Basic residues" evidence="1">
    <location>
        <begin position="725"/>
        <end position="735"/>
    </location>
</feature>
<protein>
    <recommendedName>
        <fullName evidence="4">WD40 repeat-like protein</fullName>
    </recommendedName>
</protein>
<dbReference type="AlphaFoldDB" id="M2N7T8"/>
<dbReference type="STRING" id="717646.M2N7T8"/>
<name>M2N7T8_BAUPA</name>
<feature type="compositionally biased region" description="Acidic residues" evidence="1">
    <location>
        <begin position="610"/>
        <end position="631"/>
    </location>
</feature>
<dbReference type="SUPFAM" id="SSF50978">
    <property type="entry name" value="WD40 repeat-like"/>
    <property type="match status" value="1"/>
</dbReference>
<feature type="region of interest" description="Disordered" evidence="1">
    <location>
        <begin position="605"/>
        <end position="682"/>
    </location>
</feature>
<dbReference type="InterPro" id="IPR015943">
    <property type="entry name" value="WD40/YVTN_repeat-like_dom_sf"/>
</dbReference>
<feature type="region of interest" description="Disordered" evidence="1">
    <location>
        <begin position="451"/>
        <end position="518"/>
    </location>
</feature>
<feature type="region of interest" description="Disordered" evidence="1">
    <location>
        <begin position="380"/>
        <end position="409"/>
    </location>
</feature>
<dbReference type="SMART" id="SM00320">
    <property type="entry name" value="WD40"/>
    <property type="match status" value="3"/>
</dbReference>
<dbReference type="InterPro" id="IPR001680">
    <property type="entry name" value="WD40_rpt"/>
</dbReference>
<dbReference type="eggNOG" id="ENOG502RZHE">
    <property type="taxonomic scope" value="Eukaryota"/>
</dbReference>
<dbReference type="OMA" id="WHAKAPL"/>
<feature type="compositionally biased region" description="Low complexity" evidence="1">
    <location>
        <begin position="647"/>
        <end position="662"/>
    </location>
</feature>
<dbReference type="GeneID" id="19110365"/>
<evidence type="ECO:0000313" key="2">
    <source>
        <dbReference type="EMBL" id="EMC94870.1"/>
    </source>
</evidence>
<keyword evidence="3" id="KW-1185">Reference proteome</keyword>
<evidence type="ECO:0000256" key="1">
    <source>
        <dbReference type="SAM" id="MobiDB-lite"/>
    </source>
</evidence>
<dbReference type="InterPro" id="IPR036322">
    <property type="entry name" value="WD40_repeat_dom_sf"/>
</dbReference>
<gene>
    <name evidence="2" type="ORF">BAUCODRAFT_25969</name>
</gene>
<feature type="compositionally biased region" description="Polar residues" evidence="1">
    <location>
        <begin position="476"/>
        <end position="490"/>
    </location>
</feature>
<sequence>MPTAQNILVAKSSPTLTDVPANKHLLITTRGHVYSWDSTGLHTICTSGQSGIVAAKTAGNGLLAVADSQVIVLHDTKHGQDRSWGLKSAGDEVRLLERTDNGLFFTTRLTNDILRYSTRQLRLRSPVQAHNSAPNVLAGSSAYLVSASDNPPVVYLKNLIHNTKPILLEPRASSTAVCAAAFHPRRAYIFLLAFRDGTIAAYSANEVSRSGCDGEVGHVTGSRLDQIAGCAFLPTHKFRAVSAGADGRCKIVDLEAGTVLRTWHAKAPLTSVSVIEDVIAVGRADGKVHLYDGAGLLLAQKSVSDRVISVEWVDGPSPPPIPDRAVQQLSDAPSIPSNMDGKAQPRRNWARMADSEGLGLPVGLRRPQTEGRKARPDRRFTIHPDEIPDDGTVRYKPASSPPPAALPNGDLLDLFSPVKPSTQAAATTAIINGLSTPLRPRPRISSKTFIESAPMGTADSHATSTASEATRLARGSTIQVSSMRRSSTKLSPLKKRKPSFKPARGLRTDQSNTSALKIGSLAPDDNAKILADLRKMSGALGPKQSGMLRGYATKKLTATDQSHAVTNVPQSDNAEHHLPHKHIRSGTGKQKYWHPGNVLEREATWPTDSVQDESLNDDEDGDDIWLTDEAETQAKYPRSHAQRPPARQVSRSRVTSRGTFSTTRRRKPDLRPSLPNIVPPLRVFDGSTESDAFKTARSQLSPLGVFTPASEDVRELFPRSSSLSSKHKHEPKRHSPQGQRTGLAEMAANAAAARQPNSPWARIRASKNGRSGAHAGVEGQRVEGLIRSPPVRCFDCTKVDARVASLEQDVAVLKGEVLALKALLRRHGIVEHPTSGQRGTSRLRQGR</sequence>
<feature type="region of interest" description="Disordered" evidence="1">
    <location>
        <begin position="569"/>
        <end position="593"/>
    </location>
</feature>
<dbReference type="Gene3D" id="2.130.10.10">
    <property type="entry name" value="YVTN repeat-like/Quinoprotein amine dehydrogenase"/>
    <property type="match status" value="1"/>
</dbReference>
<evidence type="ECO:0000313" key="3">
    <source>
        <dbReference type="Proteomes" id="UP000011761"/>
    </source>
</evidence>
<dbReference type="OrthoDB" id="5362656at2759"/>